<keyword evidence="2" id="KW-1185">Reference proteome</keyword>
<dbReference type="CDD" id="cd14744">
    <property type="entry name" value="PAAR_CT_2"/>
    <property type="match status" value="1"/>
</dbReference>
<name>A0A4V2FGH1_9BURK</name>
<dbReference type="InterPro" id="IPR008727">
    <property type="entry name" value="PAAR_motif"/>
</dbReference>
<reference evidence="1 2" key="1">
    <citation type="journal article" date="2015" name="Stand. Genomic Sci.">
        <title>Genomic Encyclopedia of Bacterial and Archaeal Type Strains, Phase III: the genomes of soil and plant-associated and newly described type strains.</title>
        <authorList>
            <person name="Whitman W.B."/>
            <person name="Woyke T."/>
            <person name="Klenk H.P."/>
            <person name="Zhou Y."/>
            <person name="Lilburn T.G."/>
            <person name="Beck B.J."/>
            <person name="De Vos P."/>
            <person name="Vandamme P."/>
            <person name="Eisen J.A."/>
            <person name="Garrity G."/>
            <person name="Hugenholtz P."/>
            <person name="Kyrpides N.C."/>
        </authorList>
    </citation>
    <scope>NUCLEOTIDE SEQUENCE [LARGE SCALE GENOMIC DNA]</scope>
    <source>
        <strain evidence="1 2">ASC-9842</strain>
    </source>
</reference>
<dbReference type="OrthoDB" id="8565659at2"/>
<evidence type="ECO:0000313" key="1">
    <source>
        <dbReference type="EMBL" id="RZT36759.1"/>
    </source>
</evidence>
<dbReference type="RefSeq" id="WP_130392380.1">
    <property type="nucleotide sequence ID" value="NZ_SGXM01000004.1"/>
</dbReference>
<dbReference type="Proteomes" id="UP000291078">
    <property type="component" value="Unassembled WGS sequence"/>
</dbReference>
<dbReference type="AlphaFoldDB" id="A0A4V2FGH1"/>
<organism evidence="1 2">
    <name type="scientific">Cupriavidus agavae</name>
    <dbReference type="NCBI Taxonomy" id="1001822"/>
    <lineage>
        <taxon>Bacteria</taxon>
        <taxon>Pseudomonadati</taxon>
        <taxon>Pseudomonadota</taxon>
        <taxon>Betaproteobacteria</taxon>
        <taxon>Burkholderiales</taxon>
        <taxon>Burkholderiaceae</taxon>
        <taxon>Cupriavidus</taxon>
    </lineage>
</organism>
<comment type="caution">
    <text evidence="1">The sequence shown here is derived from an EMBL/GenBank/DDBJ whole genome shotgun (WGS) entry which is preliminary data.</text>
</comment>
<accession>A0A4V2FGH1</accession>
<evidence type="ECO:0000313" key="2">
    <source>
        <dbReference type="Proteomes" id="UP000291078"/>
    </source>
</evidence>
<protein>
    <submittedName>
        <fullName evidence="1">Putative Zn-binding protein involved in type VI secretion</fullName>
    </submittedName>
</protein>
<dbReference type="Gene3D" id="2.60.200.60">
    <property type="match status" value="1"/>
</dbReference>
<sequence length="82" mass="8972">MDFIRLGDTTTGDGVVISASEAMMYDGRKLARKGDRVTCMKHPRVNPNVIIEGDASMKDEGIPLARHLYRVTCGCQVISSLC</sequence>
<dbReference type="EMBL" id="SGXM01000004">
    <property type="protein sequence ID" value="RZT36759.1"/>
    <property type="molecule type" value="Genomic_DNA"/>
</dbReference>
<proteinExistence type="predicted"/>
<gene>
    <name evidence="1" type="ORF">EV147_3423</name>
</gene>
<dbReference type="Pfam" id="PF05488">
    <property type="entry name" value="PAAR_motif"/>
    <property type="match status" value="1"/>
</dbReference>